<dbReference type="Pfam" id="PF01544">
    <property type="entry name" value="CorA"/>
    <property type="match status" value="1"/>
</dbReference>
<reference evidence="13" key="1">
    <citation type="submission" date="2020-08" db="EMBL/GenBank/DDBJ databases">
        <title>Genome public.</title>
        <authorList>
            <person name="Liu C."/>
            <person name="Sun Q."/>
        </authorList>
    </citation>
    <scope>NUCLEOTIDE SEQUENCE</scope>
    <source>
        <strain evidence="13">NSJ-40</strain>
    </source>
</reference>
<dbReference type="GO" id="GO:0000287">
    <property type="term" value="F:magnesium ion binding"/>
    <property type="evidence" value="ECO:0007669"/>
    <property type="project" value="TreeGrafter"/>
</dbReference>
<evidence type="ECO:0000256" key="9">
    <source>
        <dbReference type="ARBA" id="ARBA00023136"/>
    </source>
</evidence>
<evidence type="ECO:0000256" key="10">
    <source>
        <dbReference type="ARBA" id="ARBA00034269"/>
    </source>
</evidence>
<evidence type="ECO:0000256" key="1">
    <source>
        <dbReference type="ARBA" id="ARBA00004651"/>
    </source>
</evidence>
<sequence length="303" mass="34862">MYYQIGTALQPCEAGDCMRETGGFAAVLTPEETAQSPLLAGTDPAFLQKCERIRYCKAEVYPDAVLGTIAVPAEKGNGYRELAYCLRKNQVIFWDSAGICEKLLERIAKTRKWKHPSAGLLFCDVIDLLTEQDFLRLEEEENRIARLETEVLGGACPNFNHQMLHLRKTTMRFYRYYTQLTDALHRLLENENDYLDDTACLHLRICMDRLSRLQGETQMLREYSMQVREVYQAQLDIRQNKIMKILTVVATIFLPLTLVTGWYGMNFANMPELKWRYGYALVIAASVLIVAGSVWICKKKKFL</sequence>
<comment type="catalytic activity">
    <reaction evidence="10">
        <text>Mg(2+)(in) = Mg(2+)(out)</text>
        <dbReference type="Rhea" id="RHEA:29827"/>
        <dbReference type="ChEBI" id="CHEBI:18420"/>
    </reaction>
</comment>
<dbReference type="PANTHER" id="PTHR46494:SF1">
    <property type="entry name" value="CORA FAMILY METAL ION TRANSPORTER (EUROFUNG)"/>
    <property type="match status" value="1"/>
</dbReference>
<keyword evidence="5 12" id="KW-0812">Transmembrane</keyword>
<evidence type="ECO:0000313" key="14">
    <source>
        <dbReference type="Proteomes" id="UP000651482"/>
    </source>
</evidence>
<keyword evidence="14" id="KW-1185">Reference proteome</keyword>
<evidence type="ECO:0000256" key="11">
    <source>
        <dbReference type="ARBA" id="ARBA00045497"/>
    </source>
</evidence>
<dbReference type="GO" id="GO:0015095">
    <property type="term" value="F:magnesium ion transmembrane transporter activity"/>
    <property type="evidence" value="ECO:0007669"/>
    <property type="project" value="TreeGrafter"/>
</dbReference>
<evidence type="ECO:0000313" key="13">
    <source>
        <dbReference type="EMBL" id="MBC8532445.1"/>
    </source>
</evidence>
<organism evidence="13 14">
    <name type="scientific">Yeguia hominis</name>
    <dbReference type="NCBI Taxonomy" id="2763662"/>
    <lineage>
        <taxon>Bacteria</taxon>
        <taxon>Bacillati</taxon>
        <taxon>Bacillota</taxon>
        <taxon>Clostridia</taxon>
        <taxon>Eubacteriales</taxon>
        <taxon>Yeguiaceae</taxon>
        <taxon>Yeguia</taxon>
    </lineage>
</organism>
<comment type="subcellular location">
    <subcellularLocation>
        <location evidence="1">Cell membrane</location>
        <topology evidence="1">Multi-pass membrane protein</topology>
    </subcellularLocation>
</comment>
<dbReference type="GO" id="GO:0015087">
    <property type="term" value="F:cobalt ion transmembrane transporter activity"/>
    <property type="evidence" value="ECO:0007669"/>
    <property type="project" value="TreeGrafter"/>
</dbReference>
<name>A0A926HR54_9FIRM</name>
<keyword evidence="4" id="KW-1003">Cell membrane</keyword>
<dbReference type="FunFam" id="1.20.58.340:FF:000004">
    <property type="entry name" value="Magnesium transport protein CorA"/>
    <property type="match status" value="1"/>
</dbReference>
<comment type="similarity">
    <text evidence="2">Belongs to the CorA metal ion transporter (MIT) (TC 1.A.35) family.</text>
</comment>
<evidence type="ECO:0000256" key="6">
    <source>
        <dbReference type="ARBA" id="ARBA00022842"/>
    </source>
</evidence>
<keyword evidence="6" id="KW-0460">Magnesium</keyword>
<dbReference type="SUPFAM" id="SSF144083">
    <property type="entry name" value="Magnesium transport protein CorA, transmembrane region"/>
    <property type="match status" value="1"/>
</dbReference>
<dbReference type="PANTHER" id="PTHR46494">
    <property type="entry name" value="CORA FAMILY METAL ION TRANSPORTER (EUROFUNG)"/>
    <property type="match status" value="1"/>
</dbReference>
<evidence type="ECO:0000256" key="12">
    <source>
        <dbReference type="SAM" id="Phobius"/>
    </source>
</evidence>
<evidence type="ECO:0000256" key="5">
    <source>
        <dbReference type="ARBA" id="ARBA00022692"/>
    </source>
</evidence>
<evidence type="ECO:0000256" key="2">
    <source>
        <dbReference type="ARBA" id="ARBA00009765"/>
    </source>
</evidence>
<keyword evidence="8" id="KW-0406">Ion transport</keyword>
<dbReference type="EMBL" id="JACRSN010000001">
    <property type="protein sequence ID" value="MBC8532445.1"/>
    <property type="molecule type" value="Genomic_DNA"/>
</dbReference>
<keyword evidence="9 12" id="KW-0472">Membrane</keyword>
<accession>A0A926HR54</accession>
<dbReference type="InterPro" id="IPR002523">
    <property type="entry name" value="MgTranspt_CorA/ZnTranspt_ZntB"/>
</dbReference>
<feature type="transmembrane region" description="Helical" evidence="12">
    <location>
        <begin position="277"/>
        <end position="297"/>
    </location>
</feature>
<gene>
    <name evidence="13" type="ORF">IAG03_00210</name>
</gene>
<protein>
    <submittedName>
        <fullName evidence="13">Cobalt transporter</fullName>
    </submittedName>
</protein>
<dbReference type="CDD" id="cd12826">
    <property type="entry name" value="EcCorA_ZntB-like_u1"/>
    <property type="match status" value="1"/>
</dbReference>
<dbReference type="InterPro" id="IPR045863">
    <property type="entry name" value="CorA_TM1_TM2"/>
</dbReference>
<proteinExistence type="inferred from homology"/>
<dbReference type="Gene3D" id="1.20.58.340">
    <property type="entry name" value="Magnesium transport protein CorA, transmembrane region"/>
    <property type="match status" value="2"/>
</dbReference>
<feature type="transmembrane region" description="Helical" evidence="12">
    <location>
        <begin position="245"/>
        <end position="265"/>
    </location>
</feature>
<comment type="caution">
    <text evidence="13">The sequence shown here is derived from an EMBL/GenBank/DDBJ whole genome shotgun (WGS) entry which is preliminary data.</text>
</comment>
<evidence type="ECO:0000256" key="4">
    <source>
        <dbReference type="ARBA" id="ARBA00022475"/>
    </source>
</evidence>
<dbReference type="RefSeq" id="WP_249317622.1">
    <property type="nucleotide sequence ID" value="NZ_JACRSN010000001.1"/>
</dbReference>
<dbReference type="GO" id="GO:0050897">
    <property type="term" value="F:cobalt ion binding"/>
    <property type="evidence" value="ECO:0007669"/>
    <property type="project" value="TreeGrafter"/>
</dbReference>
<evidence type="ECO:0000256" key="3">
    <source>
        <dbReference type="ARBA" id="ARBA00022448"/>
    </source>
</evidence>
<evidence type="ECO:0000256" key="7">
    <source>
        <dbReference type="ARBA" id="ARBA00022989"/>
    </source>
</evidence>
<evidence type="ECO:0000256" key="8">
    <source>
        <dbReference type="ARBA" id="ARBA00023065"/>
    </source>
</evidence>
<dbReference type="AlphaFoldDB" id="A0A926HR54"/>
<comment type="function">
    <text evidence="11">Mediates influx of magnesium ions. Alternates between open and closed states. Activated by low cytoplasmic Mg(2+) levels. Inactive when cytoplasmic Mg(2+) levels are high.</text>
</comment>
<dbReference type="SUPFAM" id="SSF143865">
    <property type="entry name" value="CorA soluble domain-like"/>
    <property type="match status" value="1"/>
</dbReference>
<dbReference type="GO" id="GO:0005886">
    <property type="term" value="C:plasma membrane"/>
    <property type="evidence" value="ECO:0007669"/>
    <property type="project" value="UniProtKB-SubCell"/>
</dbReference>
<keyword evidence="3" id="KW-0813">Transport</keyword>
<dbReference type="Proteomes" id="UP000651482">
    <property type="component" value="Unassembled WGS sequence"/>
</dbReference>
<dbReference type="InterPro" id="IPR045861">
    <property type="entry name" value="CorA_cytoplasmic_dom"/>
</dbReference>
<keyword evidence="7 12" id="KW-1133">Transmembrane helix</keyword>